<accession>A0A8D8GUS8</accession>
<evidence type="ECO:0000256" key="1">
    <source>
        <dbReference type="SAM" id="Phobius"/>
    </source>
</evidence>
<protein>
    <submittedName>
        <fullName evidence="2">(northern house mosquito) hypothetical protein</fullName>
    </submittedName>
</protein>
<dbReference type="EMBL" id="HBUE01110392">
    <property type="protein sequence ID" value="CAG6488572.1"/>
    <property type="molecule type" value="Transcribed_RNA"/>
</dbReference>
<dbReference type="EMBL" id="HBUE01293689">
    <property type="protein sequence ID" value="CAG6575260.1"/>
    <property type="molecule type" value="Transcribed_RNA"/>
</dbReference>
<name>A0A8D8GUS8_CULPI</name>
<feature type="transmembrane region" description="Helical" evidence="1">
    <location>
        <begin position="13"/>
        <end position="39"/>
    </location>
</feature>
<keyword evidence="1" id="KW-0472">Membrane</keyword>
<proteinExistence type="predicted"/>
<reference evidence="2" key="1">
    <citation type="submission" date="2021-05" db="EMBL/GenBank/DDBJ databases">
        <authorList>
            <person name="Alioto T."/>
            <person name="Alioto T."/>
            <person name="Gomez Garrido J."/>
        </authorList>
    </citation>
    <scope>NUCLEOTIDE SEQUENCE</scope>
</reference>
<sequence length="215" mass="23728">MVREHVVLDATDLAISTLLLLGVLRVLLLLLGGCVVLGFGRGRRRIGWLIGCRGPGTIVRSCCLSLDAWLNAALTSTAAGAIKRRVVALGGKVQRRPRLEQCKRRPVVMPLVRLDLDVIPTQMLRSCLPGRIARLARTLANLHELVLSQLILLDRPDDLAQKLDRVLGAPDGLPPRLGQLGRTLAVAVEPDSGNGRRGWRWRRDRWAERAARSRC</sequence>
<evidence type="ECO:0000313" key="2">
    <source>
        <dbReference type="EMBL" id="CAG6523587.1"/>
    </source>
</evidence>
<keyword evidence="1" id="KW-0812">Transmembrane</keyword>
<dbReference type="AlphaFoldDB" id="A0A8D8GUS8"/>
<keyword evidence="1" id="KW-1133">Transmembrane helix</keyword>
<dbReference type="EMBL" id="HBUE01187901">
    <property type="protein sequence ID" value="CAG6523587.1"/>
    <property type="molecule type" value="Transcribed_RNA"/>
</dbReference>
<organism evidence="2">
    <name type="scientific">Culex pipiens</name>
    <name type="common">House mosquito</name>
    <dbReference type="NCBI Taxonomy" id="7175"/>
    <lineage>
        <taxon>Eukaryota</taxon>
        <taxon>Metazoa</taxon>
        <taxon>Ecdysozoa</taxon>
        <taxon>Arthropoda</taxon>
        <taxon>Hexapoda</taxon>
        <taxon>Insecta</taxon>
        <taxon>Pterygota</taxon>
        <taxon>Neoptera</taxon>
        <taxon>Endopterygota</taxon>
        <taxon>Diptera</taxon>
        <taxon>Nematocera</taxon>
        <taxon>Culicoidea</taxon>
        <taxon>Culicidae</taxon>
        <taxon>Culicinae</taxon>
        <taxon>Culicini</taxon>
        <taxon>Culex</taxon>
        <taxon>Culex</taxon>
    </lineage>
</organism>